<feature type="compositionally biased region" description="Basic and acidic residues" evidence="1">
    <location>
        <begin position="25"/>
        <end position="41"/>
    </location>
</feature>
<name>A0A7C2NXI5_9PLAN</name>
<proteinExistence type="predicted"/>
<evidence type="ECO:0000313" key="2">
    <source>
        <dbReference type="EMBL" id="HEN15930.1"/>
    </source>
</evidence>
<feature type="region of interest" description="Disordered" evidence="1">
    <location>
        <begin position="1"/>
        <end position="53"/>
    </location>
</feature>
<comment type="caution">
    <text evidence="2">The sequence shown here is derived from an EMBL/GenBank/DDBJ whole genome shotgun (WGS) entry which is preliminary data.</text>
</comment>
<dbReference type="EMBL" id="DSOK01000301">
    <property type="protein sequence ID" value="HEN15930.1"/>
    <property type="molecule type" value="Genomic_DNA"/>
</dbReference>
<gene>
    <name evidence="2" type="ORF">ENQ76_10745</name>
</gene>
<sequence>MCAAGCQQQTPAPPANAPTATSANDHGHEHADGTTHEEGHGHGAGPHEGTLADWGGGKYHVEFTVDHDKKEATIYVLGSDEKSPAPVKTADGTLLLTINEPSFQVTLQAAPLDGESDGKSSRYVGTHENLGIVREFAGSISAEVDGTPYAGDFKEEPHGAHDHK</sequence>
<dbReference type="AlphaFoldDB" id="A0A7C2NXI5"/>
<organism evidence="2">
    <name type="scientific">Schlesneria paludicola</name>
    <dbReference type="NCBI Taxonomy" id="360056"/>
    <lineage>
        <taxon>Bacteria</taxon>
        <taxon>Pseudomonadati</taxon>
        <taxon>Planctomycetota</taxon>
        <taxon>Planctomycetia</taxon>
        <taxon>Planctomycetales</taxon>
        <taxon>Planctomycetaceae</taxon>
        <taxon>Schlesneria</taxon>
    </lineage>
</organism>
<evidence type="ECO:0000256" key="1">
    <source>
        <dbReference type="SAM" id="MobiDB-lite"/>
    </source>
</evidence>
<protein>
    <submittedName>
        <fullName evidence="2">Uncharacterized protein</fullName>
    </submittedName>
</protein>
<reference evidence="2" key="1">
    <citation type="journal article" date="2020" name="mSystems">
        <title>Genome- and Community-Level Interaction Insights into Carbon Utilization and Element Cycling Functions of Hydrothermarchaeota in Hydrothermal Sediment.</title>
        <authorList>
            <person name="Zhou Z."/>
            <person name="Liu Y."/>
            <person name="Xu W."/>
            <person name="Pan J."/>
            <person name="Luo Z.H."/>
            <person name="Li M."/>
        </authorList>
    </citation>
    <scope>NUCLEOTIDE SEQUENCE [LARGE SCALE GENOMIC DNA]</scope>
    <source>
        <strain evidence="2">SpSt-339</strain>
    </source>
</reference>
<accession>A0A7C2NXI5</accession>